<reference evidence="7 8" key="1">
    <citation type="journal article" date="2016" name="Nat. Commun.">
        <title>Thousands of microbial genomes shed light on interconnected biogeochemical processes in an aquifer system.</title>
        <authorList>
            <person name="Anantharaman K."/>
            <person name="Brown C.T."/>
            <person name="Hug L.A."/>
            <person name="Sharon I."/>
            <person name="Castelle C.J."/>
            <person name="Probst A.J."/>
            <person name="Thomas B.C."/>
            <person name="Singh A."/>
            <person name="Wilkins M.J."/>
            <person name="Karaoz U."/>
            <person name="Brodie E.L."/>
            <person name="Williams K.H."/>
            <person name="Hubbard S.S."/>
            <person name="Banfield J.F."/>
        </authorList>
    </citation>
    <scope>NUCLEOTIDE SEQUENCE [LARGE SCALE GENOMIC DNA]</scope>
</reference>
<accession>A0A1F6DHE8</accession>
<comment type="caution">
    <text evidence="7">The sequence shown here is derived from an EMBL/GenBank/DDBJ whole genome shotgun (WGS) entry which is preliminary data.</text>
</comment>
<evidence type="ECO:0000256" key="2">
    <source>
        <dbReference type="ARBA" id="ARBA00022827"/>
    </source>
</evidence>
<gene>
    <name evidence="7" type="ORF">A2765_01870</name>
</gene>
<dbReference type="InterPro" id="IPR050097">
    <property type="entry name" value="Ferredoxin-NADP_redctase_2"/>
</dbReference>
<organism evidence="7 8">
    <name type="scientific">Candidatus Kaiserbacteria bacterium RIFCSPHIGHO2_01_FULL_56_24</name>
    <dbReference type="NCBI Taxonomy" id="1798487"/>
    <lineage>
        <taxon>Bacteria</taxon>
        <taxon>Candidatus Kaiseribacteriota</taxon>
    </lineage>
</organism>
<dbReference type="Pfam" id="PF07992">
    <property type="entry name" value="Pyr_redox_2"/>
    <property type="match status" value="1"/>
</dbReference>
<dbReference type="PROSITE" id="PS00573">
    <property type="entry name" value="PYRIDINE_REDOX_2"/>
    <property type="match status" value="1"/>
</dbReference>
<dbReference type="GO" id="GO:0016668">
    <property type="term" value="F:oxidoreductase activity, acting on a sulfur group of donors, NAD(P) as acceptor"/>
    <property type="evidence" value="ECO:0007669"/>
    <property type="project" value="UniProtKB-ARBA"/>
</dbReference>
<dbReference type="EMBL" id="MFLA01000001">
    <property type="protein sequence ID" value="OGG60835.1"/>
    <property type="molecule type" value="Genomic_DNA"/>
</dbReference>
<dbReference type="SUPFAM" id="SSF51905">
    <property type="entry name" value="FAD/NAD(P)-binding domain"/>
    <property type="match status" value="1"/>
</dbReference>
<evidence type="ECO:0000259" key="6">
    <source>
        <dbReference type="Pfam" id="PF07992"/>
    </source>
</evidence>
<keyword evidence="4" id="KW-1015">Disulfide bond</keyword>
<feature type="domain" description="FAD/NAD(P)-binding" evidence="6">
    <location>
        <begin position="2"/>
        <end position="288"/>
    </location>
</feature>
<protein>
    <recommendedName>
        <fullName evidence="6">FAD/NAD(P)-binding domain-containing protein</fullName>
    </recommendedName>
</protein>
<dbReference type="PANTHER" id="PTHR48105">
    <property type="entry name" value="THIOREDOXIN REDUCTASE 1-RELATED-RELATED"/>
    <property type="match status" value="1"/>
</dbReference>
<keyword evidence="3" id="KW-0560">Oxidoreductase</keyword>
<dbReference type="PRINTS" id="PR00469">
    <property type="entry name" value="PNDRDTASEII"/>
</dbReference>
<evidence type="ECO:0000256" key="4">
    <source>
        <dbReference type="ARBA" id="ARBA00023157"/>
    </source>
</evidence>
<evidence type="ECO:0000256" key="5">
    <source>
        <dbReference type="ARBA" id="ARBA00023284"/>
    </source>
</evidence>
<keyword evidence="2" id="KW-0274">FAD</keyword>
<keyword evidence="1" id="KW-0285">Flavoprotein</keyword>
<evidence type="ECO:0000256" key="3">
    <source>
        <dbReference type="ARBA" id="ARBA00023002"/>
    </source>
</evidence>
<evidence type="ECO:0000313" key="7">
    <source>
        <dbReference type="EMBL" id="OGG60835.1"/>
    </source>
</evidence>
<dbReference type="PRINTS" id="PR00368">
    <property type="entry name" value="FADPNR"/>
</dbReference>
<dbReference type="InterPro" id="IPR008255">
    <property type="entry name" value="Pyr_nucl-diS_OxRdtase_2_AS"/>
</dbReference>
<sequence length="321" mass="34451">MYDLAIVGGGPAGVAAAVYAARKRLKTILITDDWGGQSTVSPEIQNWIGEPAISGAELARKLRSHVESYKGEWLTIASPHRAKKAEDKGTHVAISCSDGSVHETLSLLVASGSNRRKLEVPGADTFDQKGLTYCASCDGPLFADQDVAVVGGGNAAFETAMQLLAYCKSVTMFNRTDTFRADELTVEKVLQNPKIRVEKSSTILAVEGEKFVNGLRFRNAAGVEATLPVAGVFVEIGLVPNTDWVKDIVKASEYGQIIVDPMTQRTSNPRIWAAGDCTDGKFHQNNIAAGDAVKALEDIYAFIHMSKDHSIVAEEKGAIVV</sequence>
<dbReference type="InterPro" id="IPR036188">
    <property type="entry name" value="FAD/NAD-bd_sf"/>
</dbReference>
<dbReference type="Proteomes" id="UP000176377">
    <property type="component" value="Unassembled WGS sequence"/>
</dbReference>
<evidence type="ECO:0000256" key="1">
    <source>
        <dbReference type="ARBA" id="ARBA00022630"/>
    </source>
</evidence>
<dbReference type="Gene3D" id="3.50.50.60">
    <property type="entry name" value="FAD/NAD(P)-binding domain"/>
    <property type="match status" value="2"/>
</dbReference>
<proteinExistence type="predicted"/>
<keyword evidence="5" id="KW-0676">Redox-active center</keyword>
<evidence type="ECO:0000313" key="8">
    <source>
        <dbReference type="Proteomes" id="UP000176377"/>
    </source>
</evidence>
<dbReference type="InterPro" id="IPR023753">
    <property type="entry name" value="FAD/NAD-binding_dom"/>
</dbReference>
<dbReference type="AlphaFoldDB" id="A0A1F6DHE8"/>
<name>A0A1F6DHE8_9BACT</name>